<sequence>MKKYLFIGLMAVLATSCEKDPDLSKLDNNFTVYTNYDSKTNFNDFKTYCLPDSILLIGQGMKAEFWKDENAQEIIKQVADEMDTRGYTRVKVIKNANIGLQLSFTRQTTQIIGTGGWYGGGWYNGWWGPGYWGPYWNDWYYPYPVTYSYNTGTLIMEMVNLTDHPEDTSQKVKLPVIWHSYATGLLFENSKYNMQLTLDAVNQAFDQSPYIKKS</sequence>
<dbReference type="Proteomes" id="UP001156216">
    <property type="component" value="Chromosome"/>
</dbReference>
<accession>A0A0P0FAX2</accession>
<dbReference type="Proteomes" id="UP000436858">
    <property type="component" value="Unassembled WGS sequence"/>
</dbReference>
<dbReference type="KEGG" id="btho:Btheta7330_02687"/>
<evidence type="ECO:0000313" key="6">
    <source>
        <dbReference type="Proteomes" id="UP001156218"/>
    </source>
</evidence>
<evidence type="ECO:0000313" key="2">
    <source>
        <dbReference type="EMBL" id="KAB4486113.1"/>
    </source>
</evidence>
<dbReference type="EMBL" id="CP083680">
    <property type="protein sequence ID" value="UYU65437.1"/>
    <property type="molecule type" value="Genomic_DNA"/>
</dbReference>
<dbReference type="Pfam" id="PF13590">
    <property type="entry name" value="DUF4136"/>
    <property type="match status" value="1"/>
</dbReference>
<protein>
    <submittedName>
        <fullName evidence="2">DUF4136 domain-containing protein</fullName>
    </submittedName>
</protein>
<dbReference type="PROSITE" id="PS51257">
    <property type="entry name" value="PROKAR_LIPOPROTEIN"/>
    <property type="match status" value="1"/>
</dbReference>
<evidence type="ECO:0000259" key="1">
    <source>
        <dbReference type="Pfam" id="PF13590"/>
    </source>
</evidence>
<dbReference type="EMBL" id="WCRY01000003">
    <property type="protein sequence ID" value="KAB4486113.1"/>
    <property type="molecule type" value="Genomic_DNA"/>
</dbReference>
<name>A0A0P0FAX2_BACT4</name>
<evidence type="ECO:0000313" key="3">
    <source>
        <dbReference type="EMBL" id="UYU65437.1"/>
    </source>
</evidence>
<dbReference type="Proteomes" id="UP001156218">
    <property type="component" value="Chromosome"/>
</dbReference>
<dbReference type="OMA" id="WWGWYYP"/>
<evidence type="ECO:0000313" key="5">
    <source>
        <dbReference type="Proteomes" id="UP000436858"/>
    </source>
</evidence>
<gene>
    <name evidence="2" type="ORF">GAN91_04230</name>
    <name evidence="4" type="ORF">KQP59_05285</name>
    <name evidence="3" type="ORF">KQP68_17915</name>
</gene>
<organism evidence="2 5">
    <name type="scientific">Bacteroides thetaiotaomicron</name>
    <dbReference type="NCBI Taxonomy" id="818"/>
    <lineage>
        <taxon>Bacteria</taxon>
        <taxon>Pseudomonadati</taxon>
        <taxon>Bacteroidota</taxon>
        <taxon>Bacteroidia</taxon>
        <taxon>Bacteroidales</taxon>
        <taxon>Bacteroidaceae</taxon>
        <taxon>Bacteroides</taxon>
    </lineage>
</organism>
<dbReference type="RefSeq" id="WP_011107609.1">
    <property type="nucleotide sequence ID" value="NZ_CAXSNJ010000010.1"/>
</dbReference>
<evidence type="ECO:0000313" key="4">
    <source>
        <dbReference type="EMBL" id="UYU72521.1"/>
    </source>
</evidence>
<dbReference type="InterPro" id="IPR025411">
    <property type="entry name" value="DUF4136"/>
</dbReference>
<dbReference type="EMBL" id="CP083681">
    <property type="protein sequence ID" value="UYU72521.1"/>
    <property type="molecule type" value="Genomic_DNA"/>
</dbReference>
<dbReference type="DNASU" id="1073983"/>
<dbReference type="Gene3D" id="3.30.160.670">
    <property type="match status" value="1"/>
</dbReference>
<proteinExistence type="predicted"/>
<dbReference type="GeneID" id="60927048"/>
<feature type="domain" description="DUF4136" evidence="1">
    <location>
        <begin position="32"/>
        <end position="210"/>
    </location>
</feature>
<reference evidence="2 5" key="1">
    <citation type="journal article" date="2019" name="Nat. Med.">
        <title>A library of human gut bacterial isolates paired with longitudinal multiomics data enables mechanistic microbiome research.</title>
        <authorList>
            <person name="Poyet M."/>
            <person name="Groussin M."/>
            <person name="Gibbons S.M."/>
            <person name="Avila-Pacheco J."/>
            <person name="Jiang X."/>
            <person name="Kearney S.M."/>
            <person name="Perrotta A.R."/>
            <person name="Berdy B."/>
            <person name="Zhao S."/>
            <person name="Lieberman T.D."/>
            <person name="Swanson P.K."/>
            <person name="Smith M."/>
            <person name="Roesemann S."/>
            <person name="Alexander J.E."/>
            <person name="Rich S.A."/>
            <person name="Livny J."/>
            <person name="Vlamakis H."/>
            <person name="Clish C."/>
            <person name="Bullock K."/>
            <person name="Deik A."/>
            <person name="Scott J."/>
            <person name="Pierce K.A."/>
            <person name="Xavier R.J."/>
            <person name="Alm E.J."/>
        </authorList>
    </citation>
    <scope>NUCLEOTIDE SEQUENCE [LARGE SCALE GENOMIC DNA]</scope>
    <source>
        <strain evidence="2 5">BIOML-A162</strain>
    </source>
</reference>
<reference evidence="3 6" key="2">
    <citation type="submission" date="2021-06" db="EMBL/GenBank/DDBJ databases">
        <title>Interrogation of the integrated mobile genetic elements in gut-associated Bacteroides with a consensus prediction approach.</title>
        <authorList>
            <person name="Campbell D.E."/>
            <person name="Leigh J.R."/>
            <person name="Kim T."/>
            <person name="England W."/>
            <person name="Whitaker R.J."/>
            <person name="Degnan P.H."/>
        </authorList>
    </citation>
    <scope>NUCLEOTIDE SEQUENCE [LARGE SCALE GENOMIC DNA]</scope>
    <source>
        <strain evidence="4">VPI-BTDOT2</strain>
        <strain evidence="3 6">WAL8669</strain>
    </source>
</reference>
<dbReference type="AlphaFoldDB" id="A0A0P0FAX2"/>